<evidence type="ECO:0000256" key="2">
    <source>
        <dbReference type="ARBA" id="ARBA00022679"/>
    </source>
</evidence>
<dbReference type="EMBL" id="CAJVNV010000133">
    <property type="protein sequence ID" value="CAG8068383.1"/>
    <property type="molecule type" value="Genomic_DNA"/>
</dbReference>
<sequence>MANSTRSRDSLPPPPPPPPDDPRAKISPTVLKMRSTSPRHFFQSQTRPQDQGPSPTGPYFFYGSLQDQSLLIDLLDLKHSFHLRPAYVEGYKCKLWGHYPALLSGDPGDTVTGAVYEVQTVEDAEKLAAYEGPSYTTVACSIRYVDGQSPIQAEGYTFLFVGNMRDLSEGSFDLKHWLERRTLGRKKLKRRGVGSAHTSESDSGSYRMYDLRLSFSLSQIID</sequence>
<dbReference type="InterPro" id="IPR009288">
    <property type="entry name" value="AIG2-like_dom"/>
</dbReference>
<dbReference type="CDD" id="cd06661">
    <property type="entry name" value="GGCT_like"/>
    <property type="match status" value="1"/>
</dbReference>
<dbReference type="SUPFAM" id="SSF110857">
    <property type="entry name" value="Gamma-glutamyl cyclotransferase-like"/>
    <property type="match status" value="1"/>
</dbReference>
<evidence type="ECO:0000256" key="1">
    <source>
        <dbReference type="ARBA" id="ARBA00008861"/>
    </source>
</evidence>
<dbReference type="Proteomes" id="UP001153461">
    <property type="component" value="Unassembled WGS sequence"/>
</dbReference>
<evidence type="ECO:0000256" key="4">
    <source>
        <dbReference type="SAM" id="MobiDB-lite"/>
    </source>
</evidence>
<proteinExistence type="inferred from homology"/>
<accession>A0A9W4MT95</accession>
<dbReference type="InterPro" id="IPR036568">
    <property type="entry name" value="GGCT-like_sf"/>
</dbReference>
<dbReference type="AlphaFoldDB" id="A0A9W4MT95"/>
<dbReference type="OrthoDB" id="5946976at2759"/>
<dbReference type="PANTHER" id="PTHR31544">
    <property type="entry name" value="AIG2-LIKE PROTEIN D"/>
    <property type="match status" value="1"/>
</dbReference>
<dbReference type="PANTHER" id="PTHR31544:SF4">
    <property type="entry name" value="GAMMA-GLUTAMYLCYCLOTRANSFERASE-RELATED"/>
    <property type="match status" value="1"/>
</dbReference>
<dbReference type="InterPro" id="IPR045038">
    <property type="entry name" value="AIG2-like"/>
</dbReference>
<comment type="similarity">
    <text evidence="1">Belongs to the gamma-glutamylcyclotransferase family.</text>
</comment>
<feature type="region of interest" description="Disordered" evidence="4">
    <location>
        <begin position="1"/>
        <end position="58"/>
    </location>
</feature>
<dbReference type="InterPro" id="IPR013024">
    <property type="entry name" value="GGCT-like"/>
</dbReference>
<gene>
    <name evidence="6" type="ORF">PNAL_LOCUS3781</name>
</gene>
<dbReference type="GO" id="GO:0016740">
    <property type="term" value="F:transferase activity"/>
    <property type="evidence" value="ECO:0007669"/>
    <property type="project" value="UniProtKB-KW"/>
</dbReference>
<evidence type="ECO:0000256" key="3">
    <source>
        <dbReference type="ARBA" id="ARBA00030602"/>
    </source>
</evidence>
<reference evidence="6" key="1">
    <citation type="submission" date="2021-07" db="EMBL/GenBank/DDBJ databases">
        <authorList>
            <person name="Branca A.L. A."/>
        </authorList>
    </citation>
    <scope>NUCLEOTIDE SEQUENCE</scope>
</reference>
<evidence type="ECO:0000259" key="5">
    <source>
        <dbReference type="Pfam" id="PF06094"/>
    </source>
</evidence>
<keyword evidence="2" id="KW-0808">Transferase</keyword>
<organism evidence="6 7">
    <name type="scientific">Penicillium nalgiovense</name>
    <dbReference type="NCBI Taxonomy" id="60175"/>
    <lineage>
        <taxon>Eukaryota</taxon>
        <taxon>Fungi</taxon>
        <taxon>Dikarya</taxon>
        <taxon>Ascomycota</taxon>
        <taxon>Pezizomycotina</taxon>
        <taxon>Eurotiomycetes</taxon>
        <taxon>Eurotiomycetidae</taxon>
        <taxon>Eurotiales</taxon>
        <taxon>Aspergillaceae</taxon>
        <taxon>Penicillium</taxon>
    </lineage>
</organism>
<feature type="domain" description="Gamma-glutamylcyclotransferase AIG2-like" evidence="5">
    <location>
        <begin position="59"/>
        <end position="158"/>
    </location>
</feature>
<comment type="caution">
    <text evidence="6">The sequence shown here is derived from an EMBL/GenBank/DDBJ whole genome shotgun (WGS) entry which is preliminary data.</text>
</comment>
<feature type="compositionally biased region" description="Polar residues" evidence="4">
    <location>
        <begin position="34"/>
        <end position="54"/>
    </location>
</feature>
<evidence type="ECO:0000313" key="7">
    <source>
        <dbReference type="Proteomes" id="UP001153461"/>
    </source>
</evidence>
<name>A0A9W4MT95_PENNA</name>
<dbReference type="Gene3D" id="3.10.490.10">
    <property type="entry name" value="Gamma-glutamyl cyclotransferase-like"/>
    <property type="match status" value="1"/>
</dbReference>
<evidence type="ECO:0000313" key="6">
    <source>
        <dbReference type="EMBL" id="CAG8068383.1"/>
    </source>
</evidence>
<dbReference type="Pfam" id="PF06094">
    <property type="entry name" value="GGACT"/>
    <property type="match status" value="1"/>
</dbReference>
<protein>
    <recommendedName>
        <fullName evidence="3">Putative gamma-glutamylcyclotransferase</fullName>
    </recommendedName>
</protein>